<protein>
    <submittedName>
        <fullName evidence="1">Uncharacterized protein</fullName>
    </submittedName>
</protein>
<gene>
    <name evidence="1" type="ORF">GCM10011617_30210</name>
</gene>
<reference evidence="1" key="2">
    <citation type="submission" date="2020-09" db="EMBL/GenBank/DDBJ databases">
        <authorList>
            <person name="Sun Q."/>
            <person name="Kim S."/>
        </authorList>
    </citation>
    <scope>NUCLEOTIDE SEQUENCE</scope>
    <source>
        <strain evidence="1">KCTC 32422</strain>
    </source>
</reference>
<dbReference type="AlphaFoldDB" id="A0A918VM45"/>
<dbReference type="Proteomes" id="UP000634139">
    <property type="component" value="Unassembled WGS sequence"/>
</dbReference>
<accession>A0A918VM45</accession>
<comment type="caution">
    <text evidence="1">The sequence shown here is derived from an EMBL/GenBank/DDBJ whole genome shotgun (WGS) entry which is preliminary data.</text>
</comment>
<dbReference type="EMBL" id="BMZD01000012">
    <property type="protein sequence ID" value="GHA07499.1"/>
    <property type="molecule type" value="Genomic_DNA"/>
</dbReference>
<dbReference type="RefSeq" id="WP_189543035.1">
    <property type="nucleotide sequence ID" value="NZ_BMZD01000012.1"/>
</dbReference>
<sequence>MRNHRDHNAQRLSADIPSNMTAHALRRSHERVIPQLIIDALQDYGDTRPAGKGSEEFYFTRKSWKRFASYVGPQAAKLEKYRNTFAIVAADGVVVTVAWRH</sequence>
<proteinExistence type="predicted"/>
<reference evidence="1" key="1">
    <citation type="journal article" date="2014" name="Int. J. Syst. Evol. Microbiol.">
        <title>Complete genome sequence of Corynebacterium casei LMG S-19264T (=DSM 44701T), isolated from a smear-ripened cheese.</title>
        <authorList>
            <consortium name="US DOE Joint Genome Institute (JGI-PGF)"/>
            <person name="Walter F."/>
            <person name="Albersmeier A."/>
            <person name="Kalinowski J."/>
            <person name="Ruckert C."/>
        </authorList>
    </citation>
    <scope>NUCLEOTIDE SEQUENCE</scope>
    <source>
        <strain evidence="1">KCTC 32422</strain>
    </source>
</reference>
<organism evidence="1 2">
    <name type="scientific">Novosphingobium arvoryzae</name>
    <dbReference type="NCBI Taxonomy" id="1256514"/>
    <lineage>
        <taxon>Bacteria</taxon>
        <taxon>Pseudomonadati</taxon>
        <taxon>Pseudomonadota</taxon>
        <taxon>Alphaproteobacteria</taxon>
        <taxon>Sphingomonadales</taxon>
        <taxon>Sphingomonadaceae</taxon>
        <taxon>Novosphingobium</taxon>
    </lineage>
</organism>
<evidence type="ECO:0000313" key="2">
    <source>
        <dbReference type="Proteomes" id="UP000634139"/>
    </source>
</evidence>
<keyword evidence="2" id="KW-1185">Reference proteome</keyword>
<name>A0A918VM45_9SPHN</name>
<evidence type="ECO:0000313" key="1">
    <source>
        <dbReference type="EMBL" id="GHA07499.1"/>
    </source>
</evidence>